<feature type="transmembrane region" description="Helical" evidence="1">
    <location>
        <begin position="6"/>
        <end position="22"/>
    </location>
</feature>
<keyword evidence="1" id="KW-0472">Membrane</keyword>
<accession>A0A5C5S6M9</accession>
<gene>
    <name evidence="2" type="ORF">FK530_07000</name>
</gene>
<feature type="transmembrane region" description="Helical" evidence="1">
    <location>
        <begin position="80"/>
        <end position="101"/>
    </location>
</feature>
<keyword evidence="1" id="KW-0812">Transmembrane</keyword>
<dbReference type="Proteomes" id="UP000319375">
    <property type="component" value="Unassembled WGS sequence"/>
</dbReference>
<name>A0A5C5S6M9_9ACTN</name>
<comment type="caution">
    <text evidence="2">The sequence shown here is derived from an EMBL/GenBank/DDBJ whole genome shotgun (WGS) entry which is preliminary data.</text>
</comment>
<keyword evidence="1" id="KW-1133">Transmembrane helix</keyword>
<protein>
    <submittedName>
        <fullName evidence="2">Uncharacterized protein</fullName>
    </submittedName>
</protein>
<sequence>MSTFAGPLIAATIGAWSAYWMSRRALARHGQMTAVKNDLDAADKLPVGALRDLVVRWAAVRTTAIGYAETGPAYTRSTRILLILSCIAFPVGLAVWLYPIGRWILTREVSDGVAFGFAWFFVPGIIVTGAEAFGYFRNAREKRQPQLRGVPADIANALQAQITEIHLGFKALIEEPDEADEAPDSEGPDKGA</sequence>
<keyword evidence="3" id="KW-1185">Reference proteome</keyword>
<dbReference type="AlphaFoldDB" id="A0A5C5S6M9"/>
<dbReference type="RefSeq" id="WP_146486273.1">
    <property type="nucleotide sequence ID" value="NZ_VIGX01000002.1"/>
</dbReference>
<feature type="transmembrane region" description="Helical" evidence="1">
    <location>
        <begin position="113"/>
        <end position="136"/>
    </location>
</feature>
<evidence type="ECO:0000313" key="3">
    <source>
        <dbReference type="Proteomes" id="UP000319375"/>
    </source>
</evidence>
<organism evidence="2 3">
    <name type="scientific">Tsukamurella conjunctivitidis</name>
    <dbReference type="NCBI Taxonomy" id="2592068"/>
    <lineage>
        <taxon>Bacteria</taxon>
        <taxon>Bacillati</taxon>
        <taxon>Actinomycetota</taxon>
        <taxon>Actinomycetes</taxon>
        <taxon>Mycobacteriales</taxon>
        <taxon>Tsukamurellaceae</taxon>
        <taxon>Tsukamurella</taxon>
    </lineage>
</organism>
<reference evidence="2 3" key="1">
    <citation type="submission" date="2019-06" db="EMBL/GenBank/DDBJ databases">
        <title>Tsukamurella conjunctivitidis sp. nov., Tsukamurella assacharolytica sp. nov. and Tsukamurella sputae sp. nov. isolated from patients with conjunctivitis, bacteraemia (lymphoma) and respiratory infection (sputum) in Hong Kong.</title>
        <authorList>
            <person name="Teng J.L.L."/>
            <person name="Lee H.H."/>
            <person name="Fong J.Y.H."/>
            <person name="Fok K.M.N."/>
            <person name="Lau S.K.P."/>
            <person name="Woo P.C.Y."/>
        </authorList>
    </citation>
    <scope>NUCLEOTIDE SEQUENCE [LARGE SCALE GENOMIC DNA]</scope>
    <source>
        <strain evidence="2 3">HKU72</strain>
    </source>
</reference>
<evidence type="ECO:0000256" key="1">
    <source>
        <dbReference type="SAM" id="Phobius"/>
    </source>
</evidence>
<proteinExistence type="predicted"/>
<evidence type="ECO:0000313" key="2">
    <source>
        <dbReference type="EMBL" id="TWS30248.1"/>
    </source>
</evidence>
<dbReference type="OrthoDB" id="9945726at2"/>
<dbReference type="EMBL" id="VIGX01000002">
    <property type="protein sequence ID" value="TWS30248.1"/>
    <property type="molecule type" value="Genomic_DNA"/>
</dbReference>